<evidence type="ECO:0000313" key="2">
    <source>
        <dbReference type="Proteomes" id="UP000626092"/>
    </source>
</evidence>
<comment type="caution">
    <text evidence="1">The sequence shown here is derived from an EMBL/GenBank/DDBJ whole genome shotgun (WGS) entry which is preliminary data.</text>
</comment>
<dbReference type="OrthoDB" id="10460009at2759"/>
<sequence length="212" mass="23277">MKECLFNRQVLVGVARLGGCWLRFIKGKGKGTPEPTTCTGVADGGGKAKGLMGSVLLHALLTLQFKDFLSPALLKKTKKDKYYLIGGLTFNSAVTVMPWVSSGGMPGVDPGVGNNKKYDGGSMTVNPVKSAKGHPRRMGKPSREVIVGSYFRIPAIRRRKKLSIGECCGGQNMHLKLQQTSYSRRAKTLTARTMDVCLLHLIWMRQKFFIVE</sequence>
<evidence type="ECO:0000313" key="1">
    <source>
        <dbReference type="EMBL" id="KAF7149796.1"/>
    </source>
</evidence>
<proteinExistence type="predicted"/>
<reference evidence="1" key="1">
    <citation type="submission" date="2019-11" db="EMBL/GenBank/DDBJ databases">
        <authorList>
            <person name="Liu Y."/>
            <person name="Hou J."/>
            <person name="Li T.-Q."/>
            <person name="Guan C.-H."/>
            <person name="Wu X."/>
            <person name="Wu H.-Z."/>
            <person name="Ling F."/>
            <person name="Zhang R."/>
            <person name="Shi X.-G."/>
            <person name="Ren J.-P."/>
            <person name="Chen E.-F."/>
            <person name="Sun J.-M."/>
        </authorList>
    </citation>
    <scope>NUCLEOTIDE SEQUENCE</scope>
    <source>
        <strain evidence="1">Adult_tree_wgs_1</strain>
        <tissue evidence="1">Leaves</tissue>
    </source>
</reference>
<accession>A0A834HCQ0</accession>
<dbReference type="EMBL" id="WJXA01000002">
    <property type="protein sequence ID" value="KAF7149796.1"/>
    <property type="molecule type" value="Genomic_DNA"/>
</dbReference>
<gene>
    <name evidence="1" type="ORF">RHSIM_Rhsim02G0255100</name>
</gene>
<name>A0A834HCQ0_RHOSS</name>
<keyword evidence="2" id="KW-1185">Reference proteome</keyword>
<organism evidence="1 2">
    <name type="scientific">Rhododendron simsii</name>
    <name type="common">Sims's rhododendron</name>
    <dbReference type="NCBI Taxonomy" id="118357"/>
    <lineage>
        <taxon>Eukaryota</taxon>
        <taxon>Viridiplantae</taxon>
        <taxon>Streptophyta</taxon>
        <taxon>Embryophyta</taxon>
        <taxon>Tracheophyta</taxon>
        <taxon>Spermatophyta</taxon>
        <taxon>Magnoliopsida</taxon>
        <taxon>eudicotyledons</taxon>
        <taxon>Gunneridae</taxon>
        <taxon>Pentapetalae</taxon>
        <taxon>asterids</taxon>
        <taxon>Ericales</taxon>
        <taxon>Ericaceae</taxon>
        <taxon>Ericoideae</taxon>
        <taxon>Rhodoreae</taxon>
        <taxon>Rhododendron</taxon>
    </lineage>
</organism>
<dbReference type="AlphaFoldDB" id="A0A834HCQ0"/>
<protein>
    <submittedName>
        <fullName evidence="1">Uncharacterized protein</fullName>
    </submittedName>
</protein>
<dbReference type="Proteomes" id="UP000626092">
    <property type="component" value="Unassembled WGS sequence"/>
</dbReference>